<reference evidence="7 8" key="1">
    <citation type="submission" date="2022-05" db="EMBL/GenBank/DDBJ databases">
        <authorList>
            <consortium name="Genoscope - CEA"/>
            <person name="William W."/>
        </authorList>
    </citation>
    <scope>NUCLEOTIDE SEQUENCE [LARGE SCALE GENOMIC DNA]</scope>
</reference>
<keyword evidence="8" id="KW-1185">Reference proteome</keyword>
<feature type="domain" description="Aldehyde dehydrogenase" evidence="6">
    <location>
        <begin position="21"/>
        <end position="484"/>
    </location>
</feature>
<evidence type="ECO:0000313" key="7">
    <source>
        <dbReference type="EMBL" id="CAH3018181.1"/>
    </source>
</evidence>
<dbReference type="InterPro" id="IPR016162">
    <property type="entry name" value="Ald_DH_N"/>
</dbReference>
<evidence type="ECO:0000256" key="3">
    <source>
        <dbReference type="ARBA" id="ARBA00023027"/>
    </source>
</evidence>
<dbReference type="PANTHER" id="PTHR43720">
    <property type="entry name" value="2-AMINOMUCONIC SEMIALDEHYDE DEHYDROGENASE"/>
    <property type="match status" value="1"/>
</dbReference>
<dbReference type="InterPro" id="IPR015590">
    <property type="entry name" value="Aldehyde_DH_dom"/>
</dbReference>
<sequence length="488" mass="53071">MAADMLMLENFINGQFVPCKSHIDSYDPSTGKVYCKVPDSDQEEVDMAVKAARDAFESWSKTPPELRAKIMRKIADLIESKLDEFAEAESRDQGKPVLLAKTVDIPRACLNLRFFASTIINASSMNHSNVLNKVGAVNYCVRCPIGVAGLISPWNLPLYLLTFKIAPAIAAGNTVVCKPSEMTSVTAWMMAKLMNEAGLPPGVCNLVFGTGPKAGAAIVKHPDIPVISFTGSTATGQTITQMSAPFYKKLSLELGGKNAAIVFDDADLEKCLATTIRSSFANQGEICLCTSRVFVQKGIFDKFLEKFVEKTRQLQVGSPKDPGTNLGALISKDHLAKVLGYVKLAVNEGGEIVCGEGKDPPLNLPSPHTEGYFMHPTVITGLADSTRCMQEEIFGPVVAIVPFETEEEVIKRANGVQYGLCAVVWTENVSRTHRVSQQLQAGTVWCNCWLVRDLNMPFGGFKASGIGREGATESYEFYTEAKTICIKM</sequence>
<evidence type="ECO:0000256" key="5">
    <source>
        <dbReference type="RuleBase" id="RU003345"/>
    </source>
</evidence>
<name>A0ABN8LLZ2_9CNID</name>
<dbReference type="InterPro" id="IPR016160">
    <property type="entry name" value="Ald_DH_CS_CYS"/>
</dbReference>
<dbReference type="PROSITE" id="PS00687">
    <property type="entry name" value="ALDEHYDE_DEHYDR_GLU"/>
    <property type="match status" value="1"/>
</dbReference>
<gene>
    <name evidence="7" type="ORF">PEVE_00041779</name>
</gene>
<dbReference type="InterPro" id="IPR016161">
    <property type="entry name" value="Ald_DH/histidinol_DH"/>
</dbReference>
<comment type="caution">
    <text evidence="7">The sequence shown here is derived from an EMBL/GenBank/DDBJ whole genome shotgun (WGS) entry which is preliminary data.</text>
</comment>
<proteinExistence type="inferred from homology"/>
<evidence type="ECO:0000256" key="1">
    <source>
        <dbReference type="ARBA" id="ARBA00009986"/>
    </source>
</evidence>
<evidence type="ECO:0000313" key="8">
    <source>
        <dbReference type="Proteomes" id="UP001159427"/>
    </source>
</evidence>
<dbReference type="SUPFAM" id="SSF53720">
    <property type="entry name" value="ALDH-like"/>
    <property type="match status" value="1"/>
</dbReference>
<dbReference type="Gene3D" id="3.40.605.10">
    <property type="entry name" value="Aldehyde Dehydrogenase, Chain A, domain 1"/>
    <property type="match status" value="1"/>
</dbReference>
<organism evidence="7 8">
    <name type="scientific">Porites evermanni</name>
    <dbReference type="NCBI Taxonomy" id="104178"/>
    <lineage>
        <taxon>Eukaryota</taxon>
        <taxon>Metazoa</taxon>
        <taxon>Cnidaria</taxon>
        <taxon>Anthozoa</taxon>
        <taxon>Hexacorallia</taxon>
        <taxon>Scleractinia</taxon>
        <taxon>Fungiina</taxon>
        <taxon>Poritidae</taxon>
        <taxon>Porites</taxon>
    </lineage>
</organism>
<evidence type="ECO:0000256" key="2">
    <source>
        <dbReference type="ARBA" id="ARBA00023002"/>
    </source>
</evidence>
<dbReference type="CDD" id="cd07093">
    <property type="entry name" value="ALDH_F8_HMSADH"/>
    <property type="match status" value="1"/>
</dbReference>
<dbReference type="InterPro" id="IPR029510">
    <property type="entry name" value="Ald_DH_CS_GLU"/>
</dbReference>
<accession>A0ABN8LLZ2</accession>
<feature type="active site" evidence="4">
    <location>
        <position position="253"/>
    </location>
</feature>
<keyword evidence="3" id="KW-0520">NAD</keyword>
<keyword evidence="2 5" id="KW-0560">Oxidoreductase</keyword>
<evidence type="ECO:0000256" key="4">
    <source>
        <dbReference type="PROSITE-ProRule" id="PRU10007"/>
    </source>
</evidence>
<protein>
    <recommendedName>
        <fullName evidence="6">Aldehyde dehydrogenase domain-containing protein</fullName>
    </recommendedName>
</protein>
<dbReference type="Proteomes" id="UP001159427">
    <property type="component" value="Unassembled WGS sequence"/>
</dbReference>
<evidence type="ECO:0000259" key="6">
    <source>
        <dbReference type="Pfam" id="PF00171"/>
    </source>
</evidence>
<comment type="similarity">
    <text evidence="1 5">Belongs to the aldehyde dehydrogenase family.</text>
</comment>
<dbReference type="EMBL" id="CALNXI010000080">
    <property type="protein sequence ID" value="CAH3018181.1"/>
    <property type="molecule type" value="Genomic_DNA"/>
</dbReference>
<dbReference type="PANTHER" id="PTHR43720:SF2">
    <property type="entry name" value="2-AMINOMUCONIC SEMIALDEHYDE DEHYDROGENASE"/>
    <property type="match status" value="1"/>
</dbReference>
<dbReference type="PROSITE" id="PS00070">
    <property type="entry name" value="ALDEHYDE_DEHYDR_CYS"/>
    <property type="match status" value="1"/>
</dbReference>
<dbReference type="Gene3D" id="3.40.309.10">
    <property type="entry name" value="Aldehyde Dehydrogenase, Chain A, domain 2"/>
    <property type="match status" value="1"/>
</dbReference>
<dbReference type="Pfam" id="PF00171">
    <property type="entry name" value="Aldedh"/>
    <property type="match status" value="1"/>
</dbReference>
<dbReference type="InterPro" id="IPR016163">
    <property type="entry name" value="Ald_DH_C"/>
</dbReference>